<dbReference type="RefSeq" id="WP_344689143.1">
    <property type="nucleotide sequence ID" value="NZ_BAAAVV010000005.1"/>
</dbReference>
<gene>
    <name evidence="1" type="ORF">GCM10010531_24240</name>
</gene>
<sequence length="289" mass="32010">MDAHRLTTSYTWKSARSAGLTRADIRDDGIRVTRGAYVSRAVALSVIDVCRAAAQVLPADAVFSDLTAAALLGAPVPHRWPLHVTVPVGVARPQRPRIRAHARDLLAEDVVVRGGLRMTNGPRTLLDLSASMPRDELVAVGDALYRAGHLDHERLRARLDRAAGTRGIVTARHVAPLLTPLAASRPESLFRYWLLDSDLPDPRPQIPVLDRWGREVAHADLGYEEWKVALEYDGRHHAEVRQFGRDLERYSLMAAGGWLLLRFGAPHLFRRPAVVDRVAGALRSRGALW</sequence>
<proteinExistence type="predicted"/>
<dbReference type="EMBL" id="BAAAVV010000005">
    <property type="protein sequence ID" value="GAA3170207.1"/>
    <property type="molecule type" value="Genomic_DNA"/>
</dbReference>
<reference evidence="2" key="1">
    <citation type="journal article" date="2019" name="Int. J. Syst. Evol. Microbiol.">
        <title>The Global Catalogue of Microorganisms (GCM) 10K type strain sequencing project: providing services to taxonomists for standard genome sequencing and annotation.</title>
        <authorList>
            <consortium name="The Broad Institute Genomics Platform"/>
            <consortium name="The Broad Institute Genome Sequencing Center for Infectious Disease"/>
            <person name="Wu L."/>
            <person name="Ma J."/>
        </authorList>
    </citation>
    <scope>NUCLEOTIDE SEQUENCE [LARGE SCALE GENOMIC DNA]</scope>
    <source>
        <strain evidence="2">JCM 15614</strain>
    </source>
</reference>
<organism evidence="1 2">
    <name type="scientific">Blastococcus jejuensis</name>
    <dbReference type="NCBI Taxonomy" id="351224"/>
    <lineage>
        <taxon>Bacteria</taxon>
        <taxon>Bacillati</taxon>
        <taxon>Actinomycetota</taxon>
        <taxon>Actinomycetes</taxon>
        <taxon>Geodermatophilales</taxon>
        <taxon>Geodermatophilaceae</taxon>
        <taxon>Blastococcus</taxon>
    </lineage>
</organism>
<name>A0ABP6P885_9ACTN</name>
<keyword evidence="2" id="KW-1185">Reference proteome</keyword>
<accession>A0ABP6P885</accession>
<comment type="caution">
    <text evidence="1">The sequence shown here is derived from an EMBL/GenBank/DDBJ whole genome shotgun (WGS) entry which is preliminary data.</text>
</comment>
<dbReference type="Proteomes" id="UP001499924">
    <property type="component" value="Unassembled WGS sequence"/>
</dbReference>
<evidence type="ECO:0000313" key="1">
    <source>
        <dbReference type="EMBL" id="GAA3170207.1"/>
    </source>
</evidence>
<evidence type="ECO:0000313" key="2">
    <source>
        <dbReference type="Proteomes" id="UP001499924"/>
    </source>
</evidence>
<protein>
    <submittedName>
        <fullName evidence="1">DUF559 domain-containing protein</fullName>
    </submittedName>
</protein>